<accession>A0A2N5T7N2</accession>
<sequence length="137" mass="14981">MAPNAEPELRGLPILNRTQILEDLGSLTKDGDFERRLSSKASTTEGLAELSPGQAQLPLPSHRPEKPSDISDAVTSAAQLLHLNRQLTQRGSEIEQRKIGDRLEQNRKKIDHLLSALNKSSLLASSQPASPSSKQKK</sequence>
<name>A0A2N5T7N2_9BASI</name>
<dbReference type="OrthoDB" id="2499727at2759"/>
<dbReference type="Proteomes" id="UP000235388">
    <property type="component" value="Unassembled WGS sequence"/>
</dbReference>
<reference evidence="2 3" key="1">
    <citation type="submission" date="2017-11" db="EMBL/GenBank/DDBJ databases">
        <title>De novo assembly and phasing of dikaryotic genomes from two isolates of Puccinia coronata f. sp. avenae, the causal agent of oat crown rust.</title>
        <authorList>
            <person name="Miller M.E."/>
            <person name="Zhang Y."/>
            <person name="Omidvar V."/>
            <person name="Sperschneider J."/>
            <person name="Schwessinger B."/>
            <person name="Raley C."/>
            <person name="Palmer J.M."/>
            <person name="Garnica D."/>
            <person name="Upadhyaya N."/>
            <person name="Rathjen J."/>
            <person name="Taylor J.M."/>
            <person name="Park R.F."/>
            <person name="Dodds P.N."/>
            <person name="Hirsch C.D."/>
            <person name="Kianian S.F."/>
            <person name="Figueroa M."/>
        </authorList>
    </citation>
    <scope>NUCLEOTIDE SEQUENCE [LARGE SCALE GENOMIC DNA]</scope>
    <source>
        <strain evidence="2">12NC29</strain>
    </source>
</reference>
<evidence type="ECO:0000313" key="3">
    <source>
        <dbReference type="Proteomes" id="UP000235388"/>
    </source>
</evidence>
<gene>
    <name evidence="2" type="ORF">PCANC_04965</name>
</gene>
<dbReference type="EMBL" id="PGCJ01000783">
    <property type="protein sequence ID" value="PLW21497.1"/>
    <property type="molecule type" value="Genomic_DNA"/>
</dbReference>
<evidence type="ECO:0000313" key="2">
    <source>
        <dbReference type="EMBL" id="PLW21497.1"/>
    </source>
</evidence>
<evidence type="ECO:0000256" key="1">
    <source>
        <dbReference type="SAM" id="MobiDB-lite"/>
    </source>
</evidence>
<feature type="region of interest" description="Disordered" evidence="1">
    <location>
        <begin position="118"/>
        <end position="137"/>
    </location>
</feature>
<keyword evidence="3" id="KW-1185">Reference proteome</keyword>
<proteinExistence type="predicted"/>
<dbReference type="AlphaFoldDB" id="A0A2N5T7N2"/>
<comment type="caution">
    <text evidence="2">The sequence shown here is derived from an EMBL/GenBank/DDBJ whole genome shotgun (WGS) entry which is preliminary data.</text>
</comment>
<protein>
    <submittedName>
        <fullName evidence="2">Uncharacterized protein</fullName>
    </submittedName>
</protein>
<organism evidence="2 3">
    <name type="scientific">Puccinia coronata f. sp. avenae</name>
    <dbReference type="NCBI Taxonomy" id="200324"/>
    <lineage>
        <taxon>Eukaryota</taxon>
        <taxon>Fungi</taxon>
        <taxon>Dikarya</taxon>
        <taxon>Basidiomycota</taxon>
        <taxon>Pucciniomycotina</taxon>
        <taxon>Pucciniomycetes</taxon>
        <taxon>Pucciniales</taxon>
        <taxon>Pucciniaceae</taxon>
        <taxon>Puccinia</taxon>
    </lineage>
</organism>
<feature type="region of interest" description="Disordered" evidence="1">
    <location>
        <begin position="35"/>
        <end position="70"/>
    </location>
</feature>